<dbReference type="AlphaFoldDB" id="A0A2T9JPW3"/>
<evidence type="ECO:0000313" key="1">
    <source>
        <dbReference type="EMBL" id="PVM85755.1"/>
    </source>
</evidence>
<organism evidence="1 2">
    <name type="scientific">Caulobacter radicis</name>
    <dbReference type="NCBI Taxonomy" id="2172650"/>
    <lineage>
        <taxon>Bacteria</taxon>
        <taxon>Pseudomonadati</taxon>
        <taxon>Pseudomonadota</taxon>
        <taxon>Alphaproteobacteria</taxon>
        <taxon>Caulobacterales</taxon>
        <taxon>Caulobacteraceae</taxon>
        <taxon>Caulobacter</taxon>
    </lineage>
</organism>
<accession>A0A2T9JPW3</accession>
<name>A0A2T9JPW3_9CAUL</name>
<gene>
    <name evidence="1" type="ORF">DDF65_06350</name>
</gene>
<comment type="caution">
    <text evidence="1">The sequence shown here is derived from an EMBL/GenBank/DDBJ whole genome shotgun (WGS) entry which is preliminary data.</text>
</comment>
<proteinExistence type="predicted"/>
<reference evidence="1 2" key="1">
    <citation type="submission" date="2018-04" db="EMBL/GenBank/DDBJ databases">
        <title>The genome sequence of Caulobacter sp. 736.</title>
        <authorList>
            <person name="Gao J."/>
            <person name="Sun J."/>
        </authorList>
    </citation>
    <scope>NUCLEOTIDE SEQUENCE [LARGE SCALE GENOMIC DNA]</scope>
    <source>
        <strain evidence="1 2">736</strain>
    </source>
</reference>
<dbReference type="EMBL" id="QDKP01000018">
    <property type="protein sequence ID" value="PVM85755.1"/>
    <property type="molecule type" value="Genomic_DNA"/>
</dbReference>
<dbReference type="Proteomes" id="UP000244913">
    <property type="component" value="Unassembled WGS sequence"/>
</dbReference>
<evidence type="ECO:0000313" key="2">
    <source>
        <dbReference type="Proteomes" id="UP000244913"/>
    </source>
</evidence>
<sequence>MQRFDDGDGEYVVFSEEALQFLPKEWRDELQAQLDDSRGVLKTVDKELSALSRLSTSLVDMVTLKYVQGRLTAFRFSPTMAAVLELDMLTTAFVVTYARLQQGGGGTLPCLDERYAAGMSLWHHRKVQEWARLKGSAFNTETQRILARAQLIDRIEESAPHLRGAARNAMRRLLTSQLLGGDKVRLKAHERGQ</sequence>
<protein>
    <submittedName>
        <fullName evidence="1">Uncharacterized protein</fullName>
    </submittedName>
</protein>
<keyword evidence="2" id="KW-1185">Reference proteome</keyword>